<dbReference type="AlphaFoldDB" id="A0AAN8W522"/>
<protein>
    <submittedName>
        <fullName evidence="1">Uncharacterized protein</fullName>
    </submittedName>
</protein>
<evidence type="ECO:0000313" key="1">
    <source>
        <dbReference type="EMBL" id="KAK6945475.1"/>
    </source>
</evidence>
<organism evidence="1 2">
    <name type="scientific">Dillenia turbinata</name>
    <dbReference type="NCBI Taxonomy" id="194707"/>
    <lineage>
        <taxon>Eukaryota</taxon>
        <taxon>Viridiplantae</taxon>
        <taxon>Streptophyta</taxon>
        <taxon>Embryophyta</taxon>
        <taxon>Tracheophyta</taxon>
        <taxon>Spermatophyta</taxon>
        <taxon>Magnoliopsida</taxon>
        <taxon>eudicotyledons</taxon>
        <taxon>Gunneridae</taxon>
        <taxon>Pentapetalae</taxon>
        <taxon>Dilleniales</taxon>
        <taxon>Dilleniaceae</taxon>
        <taxon>Dillenia</taxon>
    </lineage>
</organism>
<dbReference type="EMBL" id="JBAMMX010000002">
    <property type="protein sequence ID" value="KAK6945475.1"/>
    <property type="molecule type" value="Genomic_DNA"/>
</dbReference>
<proteinExistence type="predicted"/>
<keyword evidence="2" id="KW-1185">Reference proteome</keyword>
<name>A0AAN8W522_9MAGN</name>
<sequence length="21" mass="2498">MVKFTMARQHSRDLCLTILPH</sequence>
<comment type="caution">
    <text evidence="1">The sequence shown here is derived from an EMBL/GenBank/DDBJ whole genome shotgun (WGS) entry which is preliminary data.</text>
</comment>
<evidence type="ECO:0000313" key="2">
    <source>
        <dbReference type="Proteomes" id="UP001370490"/>
    </source>
</evidence>
<reference evidence="1 2" key="1">
    <citation type="submission" date="2023-12" db="EMBL/GenBank/DDBJ databases">
        <title>A high-quality genome assembly for Dillenia turbinata (Dilleniales).</title>
        <authorList>
            <person name="Chanderbali A."/>
        </authorList>
    </citation>
    <scope>NUCLEOTIDE SEQUENCE [LARGE SCALE GENOMIC DNA]</scope>
    <source>
        <strain evidence="1">LSX21</strain>
        <tissue evidence="1">Leaf</tissue>
    </source>
</reference>
<gene>
    <name evidence="1" type="ORF">RJ641_013019</name>
</gene>
<dbReference type="Proteomes" id="UP001370490">
    <property type="component" value="Unassembled WGS sequence"/>
</dbReference>
<accession>A0AAN8W522</accession>